<name>A0A1R7QDF3_ACIJO</name>
<feature type="region of interest" description="Disordered" evidence="1">
    <location>
        <begin position="524"/>
        <end position="559"/>
    </location>
</feature>
<dbReference type="InterPro" id="IPR049003">
    <property type="entry name" value="PgaA_barrel"/>
</dbReference>
<dbReference type="InterPro" id="IPR023870">
    <property type="entry name" value="PGA_export_porin_PgaA"/>
</dbReference>
<feature type="chain" id="PRO_5012865211" evidence="2">
    <location>
        <begin position="25"/>
        <end position="818"/>
    </location>
</feature>
<proteinExistence type="predicted"/>
<feature type="domain" description="PgaA membrane beta barrel" evidence="3">
    <location>
        <begin position="547"/>
        <end position="808"/>
    </location>
</feature>
<dbReference type="GO" id="GO:1901515">
    <property type="term" value="F:poly-beta-1,6-N-acetyl-D-glucosamine transmembrane transporter activity"/>
    <property type="evidence" value="ECO:0007669"/>
    <property type="project" value="InterPro"/>
</dbReference>
<keyword evidence="2" id="KW-0732">Signal</keyword>
<dbReference type="NCBIfam" id="TIGR03939">
    <property type="entry name" value="PGA_TPR_OMP"/>
    <property type="match status" value="1"/>
</dbReference>
<dbReference type="Gene3D" id="1.25.40.10">
    <property type="entry name" value="Tetratricopeptide repeat domain"/>
    <property type="match status" value="2"/>
</dbReference>
<dbReference type="AlphaFoldDB" id="A0A1R7QDF3"/>
<dbReference type="SUPFAM" id="SSF48452">
    <property type="entry name" value="TPR-like"/>
    <property type="match status" value="1"/>
</dbReference>
<dbReference type="RefSeq" id="WP_087012755.1">
    <property type="nucleotide sequence ID" value="NZ_FUUY01000005.1"/>
</dbReference>
<feature type="signal peptide" evidence="2">
    <location>
        <begin position="1"/>
        <end position="24"/>
    </location>
</feature>
<evidence type="ECO:0000256" key="1">
    <source>
        <dbReference type="SAM" id="MobiDB-lite"/>
    </source>
</evidence>
<feature type="compositionally biased region" description="Polar residues" evidence="1">
    <location>
        <begin position="526"/>
        <end position="536"/>
    </location>
</feature>
<gene>
    <name evidence="4" type="primary">pgaA</name>
    <name evidence="4" type="ORF">ACNJC6_01949</name>
</gene>
<evidence type="ECO:0000313" key="5">
    <source>
        <dbReference type="Proteomes" id="UP000196240"/>
    </source>
</evidence>
<dbReference type="EMBL" id="FUUY01000005">
    <property type="protein sequence ID" value="SJX22309.1"/>
    <property type="molecule type" value="Genomic_DNA"/>
</dbReference>
<dbReference type="Pfam" id="PF21197">
    <property type="entry name" value="PgaA_barrel"/>
    <property type="match status" value="1"/>
</dbReference>
<evidence type="ECO:0000259" key="3">
    <source>
        <dbReference type="Pfam" id="PF21197"/>
    </source>
</evidence>
<accession>A0A1R7QDF3</accession>
<evidence type="ECO:0000313" key="4">
    <source>
        <dbReference type="EMBL" id="SJX22309.1"/>
    </source>
</evidence>
<dbReference type="InterPro" id="IPR011990">
    <property type="entry name" value="TPR-like_helical_dom_sf"/>
</dbReference>
<protein>
    <submittedName>
        <fullName evidence="4">Poly-beta-1,6-N-acetyl-D-glucosamine export protein</fullName>
    </submittedName>
</protein>
<evidence type="ECO:0000256" key="2">
    <source>
        <dbReference type="SAM" id="SignalP"/>
    </source>
</evidence>
<dbReference type="Proteomes" id="UP000196240">
    <property type="component" value="Unassembled WGS sequence"/>
</dbReference>
<sequence length="818" mass="94542" precursor="true">MNYKKSIWAICILASTSPMTLVKAADNIDQLREESVVLIRSGEVEQGLKQLRNLLAQQPKNQKLIADYIVSAYAHQKLTVSDLSYLQNINVQSFPEYAWLSVVKGQRDLKQFVAAAKWADIFYQQSQQQQWLVWQGVLNAEAGQTAVAKQKLTQIQKDQLSPDYLAQMSYAYRVLNMPVEALEIAQDALSKQALNIEIQEQYVLALMANSDYVQAEQYINSHNLSASRPNLIHSVKLNEFSQRIQNAIQSQRMLTYRDQGMLAYNKLDQVIADMQRYETNLPEDQAIRNKFYYDYSYALNARQASKQTLAALEKVNQPILEMPAYVRHAAADSYLKLRQPKKAEVYYRSLLLEKNYPNYDVYAGLYYSLIEQEKFKQADQLIIQMDHLLPTFIYSAAKGVNRTTHDDRLEYLGLKGLNYAYRNEHAKAEKYFEQLLAQAPNNVSYQNNLALIQRWREKPELSETNLSQLNGVEPIDQATRINHMQDSQALGNIQAWKAQNADLMQRAPLDTGVQLSQKELNDRNRATIQHQTTISKSKSDSRDLLGQLKGSRERDHQTRLNSPWFSDNYRAYATHNYRWSDFDDGEVDDSRIGLGLEWASKRKHVSIAISQATDSDRLGAELEWSHWLNDHWNYHVGYNSQANIPLQAVKDGFEGKSYAVGVDWQQNESRKAGATYQLTDIDDGNTRQEAAAYFMQQVFQAPHHITQATLRGYYGQNDDIEADYFNPESNYSLEVALAHDWMTWRNYDRHFSQHFEASVGTYKQTDFSAKAIYNFYYQHDWQLSRTWKLNYGIGWGVHPYDGDSEERTYGVIGFEGRF</sequence>
<organism evidence="4 5">
    <name type="scientific">Acinetobacter johnsonii</name>
    <dbReference type="NCBI Taxonomy" id="40214"/>
    <lineage>
        <taxon>Bacteria</taxon>
        <taxon>Pseudomonadati</taxon>
        <taxon>Pseudomonadota</taxon>
        <taxon>Gammaproteobacteria</taxon>
        <taxon>Moraxellales</taxon>
        <taxon>Moraxellaceae</taxon>
        <taxon>Acinetobacter</taxon>
    </lineage>
</organism>
<reference evidence="4 5" key="1">
    <citation type="submission" date="2017-02" db="EMBL/GenBank/DDBJ databases">
        <authorList>
            <person name="Peterson S.W."/>
        </authorList>
    </citation>
    <scope>NUCLEOTIDE SEQUENCE [LARGE SCALE GENOMIC DNA]</scope>
    <source>
        <strain evidence="4">C6</strain>
    </source>
</reference>